<evidence type="ECO:0000259" key="1">
    <source>
        <dbReference type="Pfam" id="PF07530"/>
    </source>
</evidence>
<comment type="caution">
    <text evidence="2">The sequence shown here is derived from an EMBL/GenBank/DDBJ whole genome shotgun (WGS) entry which is preliminary data.</text>
</comment>
<dbReference type="AlphaFoldDB" id="A0A4C1VD24"/>
<accession>A0A4C1VD24</accession>
<proteinExistence type="predicted"/>
<feature type="domain" description="Pre-C2HC" evidence="1">
    <location>
        <begin position="13"/>
        <end position="77"/>
    </location>
</feature>
<dbReference type="Pfam" id="PF07530">
    <property type="entry name" value="PRE_C2HC"/>
    <property type="match status" value="1"/>
</dbReference>
<dbReference type="OrthoDB" id="8123886at2759"/>
<gene>
    <name evidence="2" type="ORF">EVAR_20025_1</name>
</gene>
<dbReference type="Proteomes" id="UP000299102">
    <property type="component" value="Unassembled WGS sequence"/>
</dbReference>
<evidence type="ECO:0000313" key="2">
    <source>
        <dbReference type="EMBL" id="GBP35515.1"/>
    </source>
</evidence>
<evidence type="ECO:0000313" key="3">
    <source>
        <dbReference type="Proteomes" id="UP000299102"/>
    </source>
</evidence>
<keyword evidence="3" id="KW-1185">Reference proteome</keyword>
<dbReference type="EMBL" id="BGZK01000304">
    <property type="protein sequence ID" value="GBP35515.1"/>
    <property type="molecule type" value="Genomic_DNA"/>
</dbReference>
<sequence>MVIKRIPVEFKTEDIKNDLESQGYPAQAVHRMHCKDGTTLGLVLTKLNKTDGLTNIFEKLASVCGLFGITMESPYKSPHPWAVPSLSTLRPPCGKLPRPTSVLEMLESSLDQE</sequence>
<reference evidence="2 3" key="1">
    <citation type="journal article" date="2019" name="Commun. Biol.">
        <title>The bagworm genome reveals a unique fibroin gene that provides high tensile strength.</title>
        <authorList>
            <person name="Kono N."/>
            <person name="Nakamura H."/>
            <person name="Ohtoshi R."/>
            <person name="Tomita M."/>
            <person name="Numata K."/>
            <person name="Arakawa K."/>
        </authorList>
    </citation>
    <scope>NUCLEOTIDE SEQUENCE [LARGE SCALE GENOMIC DNA]</scope>
</reference>
<name>A0A4C1VD24_EUMVA</name>
<protein>
    <recommendedName>
        <fullName evidence="1">Pre-C2HC domain-containing protein</fullName>
    </recommendedName>
</protein>
<organism evidence="2 3">
    <name type="scientific">Eumeta variegata</name>
    <name type="common">Bagworm moth</name>
    <name type="synonym">Eumeta japonica</name>
    <dbReference type="NCBI Taxonomy" id="151549"/>
    <lineage>
        <taxon>Eukaryota</taxon>
        <taxon>Metazoa</taxon>
        <taxon>Ecdysozoa</taxon>
        <taxon>Arthropoda</taxon>
        <taxon>Hexapoda</taxon>
        <taxon>Insecta</taxon>
        <taxon>Pterygota</taxon>
        <taxon>Neoptera</taxon>
        <taxon>Endopterygota</taxon>
        <taxon>Lepidoptera</taxon>
        <taxon>Glossata</taxon>
        <taxon>Ditrysia</taxon>
        <taxon>Tineoidea</taxon>
        <taxon>Psychidae</taxon>
        <taxon>Oiketicinae</taxon>
        <taxon>Eumeta</taxon>
    </lineage>
</organism>
<dbReference type="InterPro" id="IPR006579">
    <property type="entry name" value="Pre_C2HC_dom"/>
</dbReference>